<comment type="caution">
    <text evidence="1">The sequence shown here is derived from an EMBL/GenBank/DDBJ whole genome shotgun (WGS) entry which is preliminary data.</text>
</comment>
<evidence type="ECO:0000313" key="2">
    <source>
        <dbReference type="EMBL" id="NFN36612.1"/>
    </source>
</evidence>
<protein>
    <recommendedName>
        <fullName evidence="5">Iron-dependent peroxidase</fullName>
    </recommendedName>
</protein>
<evidence type="ECO:0000313" key="4">
    <source>
        <dbReference type="Proteomes" id="UP000476820"/>
    </source>
</evidence>
<accession>A0A0L9YD36</accession>
<dbReference type="AlphaFoldDB" id="A0A0L9YD36"/>
<dbReference type="EMBL" id="SWVK01000027">
    <property type="protein sequence ID" value="NFN36612.1"/>
    <property type="molecule type" value="Genomic_DNA"/>
</dbReference>
<gene>
    <name evidence="1" type="ORF">FC774_13250</name>
    <name evidence="2" type="ORF">FDB51_16180</name>
</gene>
<evidence type="ECO:0000313" key="1">
    <source>
        <dbReference type="EMBL" id="NFF88822.1"/>
    </source>
</evidence>
<dbReference type="Proteomes" id="UP000476820">
    <property type="component" value="Unassembled WGS sequence"/>
</dbReference>
<dbReference type="RefSeq" id="WP_053341610.1">
    <property type="nucleotide sequence ID" value="NZ_LFPA01000073.1"/>
</dbReference>
<sequence length="232" mass="27323">MNYIYDIFIKAMEENAPTDGIKFKQAKVYSPYMELAIQNINTSKLPQSEYIEINALYRFQEIFGELFDINFKENTELKNVLFDILIHYLCELDLKQGLNKNEFYKKFLFKDVINNVYGEELAKNILCFNKEETDVFLNSVITLYKTGTSLQLFNKILAKIFRYSTVYLNKESSKDIYIYLSEVEDKILKGKINAIINTFLPINMNVYLFWDKHFGILGSDNTMKIDDIVMIE</sequence>
<proteinExistence type="predicted"/>
<evidence type="ECO:0008006" key="5">
    <source>
        <dbReference type="Google" id="ProtNLM"/>
    </source>
</evidence>
<dbReference type="EMBL" id="SWOV01000040">
    <property type="protein sequence ID" value="NFF88822.1"/>
    <property type="molecule type" value="Genomic_DNA"/>
</dbReference>
<reference evidence="3 4" key="1">
    <citation type="submission" date="2019-04" db="EMBL/GenBank/DDBJ databases">
        <title>Genome sequencing of Clostridium botulinum Groups I-IV and Clostridium butyricum.</title>
        <authorList>
            <person name="Brunt J."/>
            <person name="Van Vliet A.H.M."/>
            <person name="Stringer S.C."/>
            <person name="Carter A.T."/>
            <person name="Peck M.W."/>
        </authorList>
    </citation>
    <scope>NUCLEOTIDE SEQUENCE [LARGE SCALE GENOMIC DNA]</scope>
    <source>
        <strain evidence="1 4">1605</strain>
        <strain evidence="2 3">CB-K-33E</strain>
    </source>
</reference>
<organism evidence="1 4">
    <name type="scientific">Clostridium botulinum</name>
    <dbReference type="NCBI Taxonomy" id="1491"/>
    <lineage>
        <taxon>Bacteria</taxon>
        <taxon>Bacillati</taxon>
        <taxon>Bacillota</taxon>
        <taxon>Clostridia</taxon>
        <taxon>Eubacteriales</taxon>
        <taxon>Clostridiaceae</taxon>
        <taxon>Clostridium</taxon>
    </lineage>
</organism>
<evidence type="ECO:0000313" key="3">
    <source>
        <dbReference type="Proteomes" id="UP000473681"/>
    </source>
</evidence>
<name>A0A0L9YD36_CLOBO</name>
<dbReference type="OrthoDB" id="1664281at2"/>
<dbReference type="Proteomes" id="UP000473681">
    <property type="component" value="Unassembled WGS sequence"/>
</dbReference>